<evidence type="ECO:0000313" key="1">
    <source>
        <dbReference type="EMBL" id="SDY78335.1"/>
    </source>
</evidence>
<dbReference type="SUPFAM" id="SSF140500">
    <property type="entry name" value="BAS1536-like"/>
    <property type="match status" value="1"/>
</dbReference>
<dbReference type="InterPro" id="IPR018540">
    <property type="entry name" value="Spo0E-like"/>
</dbReference>
<proteinExistence type="predicted"/>
<reference evidence="1 2" key="1">
    <citation type="submission" date="2016-10" db="EMBL/GenBank/DDBJ databases">
        <authorList>
            <person name="de Groot N.N."/>
        </authorList>
    </citation>
    <scope>NUCLEOTIDE SEQUENCE [LARGE SCALE GENOMIC DNA]</scope>
    <source>
        <strain evidence="1 2">DSM 21650</strain>
    </source>
</reference>
<dbReference type="InterPro" id="IPR036638">
    <property type="entry name" value="HLH_DNA-bd_sf"/>
</dbReference>
<accession>A0A1H3MQ84</accession>
<dbReference type="Gene3D" id="4.10.280.10">
    <property type="entry name" value="Helix-loop-helix DNA-binding domain"/>
    <property type="match status" value="1"/>
</dbReference>
<protein>
    <submittedName>
        <fullName evidence="1">Spo0E like sporulation regulatory protein</fullName>
    </submittedName>
</protein>
<gene>
    <name evidence="1" type="ORF">SAMN05660462_00898</name>
</gene>
<dbReference type="Pfam" id="PF09388">
    <property type="entry name" value="SpoOE-like"/>
    <property type="match status" value="1"/>
</dbReference>
<sequence length="56" mass="6769">MNKERFDNLKDLIIKKQDELNKFLESENVNKSKALELSLELDKLIYEFYVYKNQAN</sequence>
<dbReference type="GO" id="GO:0046983">
    <property type="term" value="F:protein dimerization activity"/>
    <property type="evidence" value="ECO:0007669"/>
    <property type="project" value="InterPro"/>
</dbReference>
<dbReference type="EMBL" id="FNQE01000007">
    <property type="protein sequence ID" value="SDY78335.1"/>
    <property type="molecule type" value="Genomic_DNA"/>
</dbReference>
<keyword evidence="2" id="KW-1185">Reference proteome</keyword>
<dbReference type="OrthoDB" id="1957006at2"/>
<organism evidence="1 2">
    <name type="scientific">Proteiniborus ethanoligenes</name>
    <dbReference type="NCBI Taxonomy" id="415015"/>
    <lineage>
        <taxon>Bacteria</taxon>
        <taxon>Bacillati</taxon>
        <taxon>Bacillota</taxon>
        <taxon>Clostridia</taxon>
        <taxon>Eubacteriales</taxon>
        <taxon>Proteiniborus</taxon>
    </lineage>
</organism>
<dbReference type="RefSeq" id="WP_091727793.1">
    <property type="nucleotide sequence ID" value="NZ_FNQE01000007.1"/>
</dbReference>
<evidence type="ECO:0000313" key="2">
    <source>
        <dbReference type="Proteomes" id="UP000198625"/>
    </source>
</evidence>
<dbReference type="GO" id="GO:0043937">
    <property type="term" value="P:regulation of sporulation"/>
    <property type="evidence" value="ECO:0007669"/>
    <property type="project" value="InterPro"/>
</dbReference>
<dbReference type="AlphaFoldDB" id="A0A1H3MQ84"/>
<dbReference type="InterPro" id="IPR037208">
    <property type="entry name" value="Spo0E-like_sf"/>
</dbReference>
<dbReference type="Proteomes" id="UP000198625">
    <property type="component" value="Unassembled WGS sequence"/>
</dbReference>
<name>A0A1H3MQ84_9FIRM</name>